<dbReference type="AlphaFoldDB" id="A0A8S1VZT9"/>
<dbReference type="PANTHER" id="PTHR10015">
    <property type="entry name" value="HEAT SHOCK TRANSCRIPTION FACTOR"/>
    <property type="match status" value="1"/>
</dbReference>
<organism evidence="5 6">
    <name type="scientific">Paramecium pentaurelia</name>
    <dbReference type="NCBI Taxonomy" id="43138"/>
    <lineage>
        <taxon>Eukaryota</taxon>
        <taxon>Sar</taxon>
        <taxon>Alveolata</taxon>
        <taxon>Ciliophora</taxon>
        <taxon>Intramacronucleata</taxon>
        <taxon>Oligohymenophorea</taxon>
        <taxon>Peniculida</taxon>
        <taxon>Parameciidae</taxon>
        <taxon>Paramecium</taxon>
    </lineage>
</organism>
<dbReference type="EMBL" id="CAJJDO010000078">
    <property type="protein sequence ID" value="CAD8182341.1"/>
    <property type="molecule type" value="Genomic_DNA"/>
</dbReference>
<evidence type="ECO:0000256" key="3">
    <source>
        <dbReference type="SAM" id="Coils"/>
    </source>
</evidence>
<keyword evidence="1" id="KW-0238">DNA-binding</keyword>
<dbReference type="SMART" id="SM00415">
    <property type="entry name" value="HSF"/>
    <property type="match status" value="1"/>
</dbReference>
<sequence length="263" mass="31728">MIKIKKNKDFIGTLRNILENQEYQGIIQLLKEKNGFKILDQEQFKSVILVKHFTHNNYSSFRRQLNLYGFQSHKSNKNEILYTNESFNFETDKKMKKQRKSEICSENIELEQKRQLNQLLQLQQNQKQMIEQIKTIITTQEETKQKMKCQLSNYVKQRFKSDERDKFLFLALSLYTNIKDQKFSKIISQLEQYIDDLIQESNYFPFFNQLKHQLIKNTKTLFSLINFYFNKEIHDSKSVDISFNEQDMEDKLSLSNISNYFDL</sequence>
<evidence type="ECO:0000256" key="2">
    <source>
        <dbReference type="RuleBase" id="RU004020"/>
    </source>
</evidence>
<evidence type="ECO:0000313" key="5">
    <source>
        <dbReference type="EMBL" id="CAD8182341.1"/>
    </source>
</evidence>
<feature type="coiled-coil region" evidence="3">
    <location>
        <begin position="105"/>
        <end position="133"/>
    </location>
</feature>
<dbReference type="InterPro" id="IPR000232">
    <property type="entry name" value="HSF_DNA-bd"/>
</dbReference>
<dbReference type="Proteomes" id="UP000689195">
    <property type="component" value="Unassembled WGS sequence"/>
</dbReference>
<comment type="caution">
    <text evidence="5">The sequence shown here is derived from an EMBL/GenBank/DDBJ whole genome shotgun (WGS) entry which is preliminary data.</text>
</comment>
<protein>
    <recommendedName>
        <fullName evidence="4">HSF-type DNA-binding domain-containing protein</fullName>
    </recommendedName>
</protein>
<dbReference type="GO" id="GO:0043565">
    <property type="term" value="F:sequence-specific DNA binding"/>
    <property type="evidence" value="ECO:0007669"/>
    <property type="project" value="InterPro"/>
</dbReference>
<dbReference type="GO" id="GO:0003700">
    <property type="term" value="F:DNA-binding transcription factor activity"/>
    <property type="evidence" value="ECO:0007669"/>
    <property type="project" value="InterPro"/>
</dbReference>
<name>A0A8S1VZT9_9CILI</name>
<keyword evidence="6" id="KW-1185">Reference proteome</keyword>
<keyword evidence="3" id="KW-0175">Coiled coil</keyword>
<evidence type="ECO:0000256" key="1">
    <source>
        <dbReference type="ARBA" id="ARBA00023125"/>
    </source>
</evidence>
<dbReference type="OrthoDB" id="60033at2759"/>
<comment type="similarity">
    <text evidence="2">Belongs to the HSF family.</text>
</comment>
<proteinExistence type="inferred from homology"/>
<evidence type="ECO:0000313" key="6">
    <source>
        <dbReference type="Proteomes" id="UP000689195"/>
    </source>
</evidence>
<accession>A0A8S1VZT9</accession>
<dbReference type="PANTHER" id="PTHR10015:SF206">
    <property type="entry name" value="HSF-TYPE DNA-BINDING DOMAIN-CONTAINING PROTEIN"/>
    <property type="match status" value="1"/>
</dbReference>
<reference evidence="5" key="1">
    <citation type="submission" date="2021-01" db="EMBL/GenBank/DDBJ databases">
        <authorList>
            <consortium name="Genoscope - CEA"/>
            <person name="William W."/>
        </authorList>
    </citation>
    <scope>NUCLEOTIDE SEQUENCE</scope>
</reference>
<dbReference type="Pfam" id="PF00447">
    <property type="entry name" value="HSF_DNA-bind"/>
    <property type="match status" value="1"/>
</dbReference>
<gene>
    <name evidence="5" type="ORF">PPENT_87.1.T0780146</name>
</gene>
<feature type="domain" description="HSF-type DNA-binding" evidence="4">
    <location>
        <begin position="6"/>
        <end position="100"/>
    </location>
</feature>
<evidence type="ECO:0000259" key="4">
    <source>
        <dbReference type="SMART" id="SM00415"/>
    </source>
</evidence>